<evidence type="ECO:0000256" key="2">
    <source>
        <dbReference type="SAM" id="SignalP"/>
    </source>
</evidence>
<dbReference type="Pfam" id="PF02563">
    <property type="entry name" value="Poly_export"/>
    <property type="match status" value="1"/>
</dbReference>
<evidence type="ECO:0000259" key="3">
    <source>
        <dbReference type="Pfam" id="PF02563"/>
    </source>
</evidence>
<evidence type="ECO:0000256" key="1">
    <source>
        <dbReference type="ARBA" id="ARBA00022729"/>
    </source>
</evidence>
<dbReference type="AlphaFoldDB" id="A0A239IP06"/>
<dbReference type="PANTHER" id="PTHR33619:SF3">
    <property type="entry name" value="POLYSACCHARIDE EXPORT PROTEIN GFCE-RELATED"/>
    <property type="match status" value="1"/>
</dbReference>
<dbReference type="Proteomes" id="UP000198281">
    <property type="component" value="Unassembled WGS sequence"/>
</dbReference>
<dbReference type="Pfam" id="PF10531">
    <property type="entry name" value="SLBB"/>
    <property type="match status" value="1"/>
</dbReference>
<dbReference type="InterPro" id="IPR019554">
    <property type="entry name" value="Soluble_ligand-bd"/>
</dbReference>
<feature type="signal peptide" evidence="2">
    <location>
        <begin position="1"/>
        <end position="28"/>
    </location>
</feature>
<keyword evidence="6" id="KW-1185">Reference proteome</keyword>
<proteinExistence type="predicted"/>
<dbReference type="RefSeq" id="WP_089220750.1">
    <property type="nucleotide sequence ID" value="NZ_FZOS01000025.1"/>
</dbReference>
<evidence type="ECO:0000313" key="6">
    <source>
        <dbReference type="Proteomes" id="UP000198281"/>
    </source>
</evidence>
<dbReference type="InterPro" id="IPR049712">
    <property type="entry name" value="Poly_export"/>
</dbReference>
<dbReference type="PANTHER" id="PTHR33619">
    <property type="entry name" value="POLYSACCHARIDE EXPORT PROTEIN GFCE-RELATED"/>
    <property type="match status" value="1"/>
</dbReference>
<feature type="chain" id="PRO_5012286074" evidence="2">
    <location>
        <begin position="29"/>
        <end position="202"/>
    </location>
</feature>
<dbReference type="OrthoDB" id="197007at2"/>
<organism evidence="5 6">
    <name type="scientific">Edaphosphingomonas laterariae</name>
    <dbReference type="NCBI Taxonomy" id="861865"/>
    <lineage>
        <taxon>Bacteria</taxon>
        <taxon>Pseudomonadati</taxon>
        <taxon>Pseudomonadota</taxon>
        <taxon>Alphaproteobacteria</taxon>
        <taxon>Sphingomonadales</taxon>
        <taxon>Rhizorhabdaceae</taxon>
        <taxon>Edaphosphingomonas</taxon>
    </lineage>
</organism>
<evidence type="ECO:0000313" key="5">
    <source>
        <dbReference type="EMBL" id="SNS94144.1"/>
    </source>
</evidence>
<dbReference type="GO" id="GO:0015159">
    <property type="term" value="F:polysaccharide transmembrane transporter activity"/>
    <property type="evidence" value="ECO:0007669"/>
    <property type="project" value="InterPro"/>
</dbReference>
<feature type="domain" description="Soluble ligand binding" evidence="4">
    <location>
        <begin position="128"/>
        <end position="171"/>
    </location>
</feature>
<reference evidence="6" key="1">
    <citation type="submission" date="2017-06" db="EMBL/GenBank/DDBJ databases">
        <authorList>
            <person name="Varghese N."/>
            <person name="Submissions S."/>
        </authorList>
    </citation>
    <scope>NUCLEOTIDE SEQUENCE [LARGE SCALE GENOMIC DNA]</scope>
    <source>
        <strain evidence="6">LNB2</strain>
    </source>
</reference>
<accession>A0A239IP06</accession>
<protein>
    <submittedName>
        <fullName evidence="5">Polysaccharide export outer membrane protein</fullName>
    </submittedName>
</protein>
<gene>
    <name evidence="5" type="ORF">SAMN06295912_12530</name>
</gene>
<dbReference type="Gene3D" id="3.10.560.10">
    <property type="entry name" value="Outer membrane lipoprotein wza domain like"/>
    <property type="match status" value="1"/>
</dbReference>
<feature type="domain" description="Polysaccharide export protein N-terminal" evidence="3">
    <location>
        <begin position="48"/>
        <end position="122"/>
    </location>
</feature>
<dbReference type="EMBL" id="FZOS01000025">
    <property type="protein sequence ID" value="SNS94144.1"/>
    <property type="molecule type" value="Genomic_DNA"/>
</dbReference>
<evidence type="ECO:0000259" key="4">
    <source>
        <dbReference type="Pfam" id="PF10531"/>
    </source>
</evidence>
<keyword evidence="1 2" id="KW-0732">Signal</keyword>
<dbReference type="InterPro" id="IPR003715">
    <property type="entry name" value="Poly_export_N"/>
</dbReference>
<sequence length="202" mass="21035">MLLQSGATNPIARLFSALLGALMCLAIAGCASSDSSVASVADANRMVGQEFRLASGDHLRVTVFGEPTLTAEYEVGVGGTVTLPLISEVPAAGQTPTQLASAISTRLEQGGFVLAPKVAVDVLSHRPVYLLGEVNKPGEYPYEGGLTFHQAIAKAGGFTPRASRGTIVLQRSGWAASRTIKLNGEPLVILPGDTIIVKEAFF</sequence>
<name>A0A239IP06_9SPHN</name>